<reference evidence="2" key="1">
    <citation type="submission" date="2022-03" db="EMBL/GenBank/DDBJ databases">
        <authorList>
            <person name="Woo C.Y."/>
        </authorList>
    </citation>
    <scope>NUCLEOTIDE SEQUENCE</scope>
    <source>
        <strain evidence="2">CYS-02</strain>
    </source>
</reference>
<feature type="region of interest" description="Disordered" evidence="1">
    <location>
        <begin position="73"/>
        <end position="97"/>
    </location>
</feature>
<dbReference type="EMBL" id="JALGBI010000001">
    <property type="protein sequence ID" value="MCJ0764235.1"/>
    <property type="molecule type" value="Genomic_DNA"/>
</dbReference>
<name>A0A9X1VWH2_9BURK</name>
<comment type="caution">
    <text evidence="2">The sequence shown here is derived from an EMBL/GenBank/DDBJ whole genome shotgun (WGS) entry which is preliminary data.</text>
</comment>
<dbReference type="RefSeq" id="WP_243306817.1">
    <property type="nucleotide sequence ID" value="NZ_JALGBI010000001.1"/>
</dbReference>
<organism evidence="2 3">
    <name type="scientific">Variovorax terrae</name>
    <dbReference type="NCBI Taxonomy" id="2923278"/>
    <lineage>
        <taxon>Bacteria</taxon>
        <taxon>Pseudomonadati</taxon>
        <taxon>Pseudomonadota</taxon>
        <taxon>Betaproteobacteria</taxon>
        <taxon>Burkholderiales</taxon>
        <taxon>Comamonadaceae</taxon>
        <taxon>Variovorax</taxon>
    </lineage>
</organism>
<evidence type="ECO:0000256" key="1">
    <source>
        <dbReference type="SAM" id="MobiDB-lite"/>
    </source>
</evidence>
<sequence>MGQQLAVGLIVLAAALYALWHWMPARWRRALAARLASGSRRLGVQEEQAQRMAAALGSTPGCGACDSCGSCATPGAPPAPPGEPRIVQPPQPHRPRH</sequence>
<keyword evidence="3" id="KW-1185">Reference proteome</keyword>
<proteinExistence type="predicted"/>
<gene>
    <name evidence="2" type="ORF">MMF98_13550</name>
</gene>
<dbReference type="InterPro" id="IPR046494">
    <property type="entry name" value="DUF6587"/>
</dbReference>
<feature type="compositionally biased region" description="Pro residues" evidence="1">
    <location>
        <begin position="75"/>
        <end position="97"/>
    </location>
</feature>
<evidence type="ECO:0000313" key="3">
    <source>
        <dbReference type="Proteomes" id="UP001139447"/>
    </source>
</evidence>
<dbReference type="Pfam" id="PF20228">
    <property type="entry name" value="DUF6587"/>
    <property type="match status" value="1"/>
</dbReference>
<dbReference type="AlphaFoldDB" id="A0A9X1VWH2"/>
<accession>A0A9X1VWH2</accession>
<dbReference type="Proteomes" id="UP001139447">
    <property type="component" value="Unassembled WGS sequence"/>
</dbReference>
<protein>
    <submittedName>
        <fullName evidence="2">Uncharacterized protein</fullName>
    </submittedName>
</protein>
<evidence type="ECO:0000313" key="2">
    <source>
        <dbReference type="EMBL" id="MCJ0764235.1"/>
    </source>
</evidence>